<dbReference type="AlphaFoldDB" id="A0AA40EGY0"/>
<keyword evidence="3" id="KW-1185">Reference proteome</keyword>
<dbReference type="Proteomes" id="UP001172155">
    <property type="component" value="Unassembled WGS sequence"/>
</dbReference>
<feature type="signal peptide" evidence="1">
    <location>
        <begin position="1"/>
        <end position="20"/>
    </location>
</feature>
<sequence length="110" mass="12134">MPSTKFLSLLSLAASAIAEARWEIEVAPGKLVTARGIVEQAIAEITARYDPELEAKMLRRAANEGTTLVERSPLVLEARADMNCKAQAQWPEAQLARIDEGIRYLRKVKG</sequence>
<gene>
    <name evidence="2" type="ORF">B0T18DRAFT_450183</name>
</gene>
<name>A0AA40EGY0_9PEZI</name>
<dbReference type="EMBL" id="JAUKUD010000007">
    <property type="protein sequence ID" value="KAK0738157.1"/>
    <property type="molecule type" value="Genomic_DNA"/>
</dbReference>
<proteinExistence type="predicted"/>
<feature type="chain" id="PRO_5041207831" evidence="1">
    <location>
        <begin position="21"/>
        <end position="110"/>
    </location>
</feature>
<reference evidence="2" key="1">
    <citation type="submission" date="2023-06" db="EMBL/GenBank/DDBJ databases">
        <title>Genome-scale phylogeny and comparative genomics of the fungal order Sordariales.</title>
        <authorList>
            <consortium name="Lawrence Berkeley National Laboratory"/>
            <person name="Hensen N."/>
            <person name="Bonometti L."/>
            <person name="Westerberg I."/>
            <person name="Brannstrom I.O."/>
            <person name="Guillou S."/>
            <person name="Cros-Aarteil S."/>
            <person name="Calhoun S."/>
            <person name="Haridas S."/>
            <person name="Kuo A."/>
            <person name="Mondo S."/>
            <person name="Pangilinan J."/>
            <person name="Riley R."/>
            <person name="LaButti K."/>
            <person name="Andreopoulos B."/>
            <person name="Lipzen A."/>
            <person name="Chen C."/>
            <person name="Yanf M."/>
            <person name="Daum C."/>
            <person name="Ng V."/>
            <person name="Clum A."/>
            <person name="Steindorff A."/>
            <person name="Ohm R."/>
            <person name="Martin F."/>
            <person name="Silar P."/>
            <person name="Natvig D."/>
            <person name="Lalanne C."/>
            <person name="Gautier V."/>
            <person name="Ament-velasquez S.L."/>
            <person name="Kruys A."/>
            <person name="Hutchinson M.I."/>
            <person name="Powell A.J."/>
            <person name="Barry K."/>
            <person name="Miller A.N."/>
            <person name="Grigoriev I.V."/>
            <person name="Debuchy R."/>
            <person name="Gladieux P."/>
            <person name="Thoren M.H."/>
            <person name="Johannesson H."/>
        </authorList>
    </citation>
    <scope>NUCLEOTIDE SEQUENCE</scope>
    <source>
        <strain evidence="2">SMH3187-1</strain>
    </source>
</reference>
<accession>A0AA40EGY0</accession>
<evidence type="ECO:0000313" key="3">
    <source>
        <dbReference type="Proteomes" id="UP001172155"/>
    </source>
</evidence>
<evidence type="ECO:0000256" key="1">
    <source>
        <dbReference type="SAM" id="SignalP"/>
    </source>
</evidence>
<organism evidence="2 3">
    <name type="scientific">Schizothecium vesticola</name>
    <dbReference type="NCBI Taxonomy" id="314040"/>
    <lineage>
        <taxon>Eukaryota</taxon>
        <taxon>Fungi</taxon>
        <taxon>Dikarya</taxon>
        <taxon>Ascomycota</taxon>
        <taxon>Pezizomycotina</taxon>
        <taxon>Sordariomycetes</taxon>
        <taxon>Sordariomycetidae</taxon>
        <taxon>Sordariales</taxon>
        <taxon>Schizotheciaceae</taxon>
        <taxon>Schizothecium</taxon>
    </lineage>
</organism>
<protein>
    <submittedName>
        <fullName evidence="2">Uncharacterized protein</fullName>
    </submittedName>
</protein>
<evidence type="ECO:0000313" key="2">
    <source>
        <dbReference type="EMBL" id="KAK0738157.1"/>
    </source>
</evidence>
<comment type="caution">
    <text evidence="2">The sequence shown here is derived from an EMBL/GenBank/DDBJ whole genome shotgun (WGS) entry which is preliminary data.</text>
</comment>
<keyword evidence="1" id="KW-0732">Signal</keyword>